<dbReference type="GO" id="GO:0032955">
    <property type="term" value="P:regulation of division septum assembly"/>
    <property type="evidence" value="ECO:0007669"/>
    <property type="project" value="TreeGrafter"/>
</dbReference>
<keyword evidence="4" id="KW-1185">Reference proteome</keyword>
<reference evidence="3" key="1">
    <citation type="journal article" date="2020" name="Stud. Mycol.">
        <title>101 Dothideomycetes genomes: a test case for predicting lifestyles and emergence of pathogens.</title>
        <authorList>
            <person name="Haridas S."/>
            <person name="Albert R."/>
            <person name="Binder M."/>
            <person name="Bloem J."/>
            <person name="Labutti K."/>
            <person name="Salamov A."/>
            <person name="Andreopoulos B."/>
            <person name="Baker S."/>
            <person name="Barry K."/>
            <person name="Bills G."/>
            <person name="Bluhm B."/>
            <person name="Cannon C."/>
            <person name="Castanera R."/>
            <person name="Culley D."/>
            <person name="Daum C."/>
            <person name="Ezra D."/>
            <person name="Gonzalez J."/>
            <person name="Henrissat B."/>
            <person name="Kuo A."/>
            <person name="Liang C."/>
            <person name="Lipzen A."/>
            <person name="Lutzoni F."/>
            <person name="Magnuson J."/>
            <person name="Mondo S."/>
            <person name="Nolan M."/>
            <person name="Ohm R."/>
            <person name="Pangilinan J."/>
            <person name="Park H.-J."/>
            <person name="Ramirez L."/>
            <person name="Alfaro M."/>
            <person name="Sun H."/>
            <person name="Tritt A."/>
            <person name="Yoshinaga Y."/>
            <person name="Zwiers L.-H."/>
            <person name="Turgeon B."/>
            <person name="Goodwin S."/>
            <person name="Spatafora J."/>
            <person name="Crous P."/>
            <person name="Grigoriev I."/>
        </authorList>
    </citation>
    <scope>NUCLEOTIDE SEQUENCE</scope>
    <source>
        <strain evidence="3">CBS 113979</strain>
    </source>
</reference>
<feature type="domain" description="DH" evidence="2">
    <location>
        <begin position="1012"/>
        <end position="1223"/>
    </location>
</feature>
<dbReference type="Proteomes" id="UP000800041">
    <property type="component" value="Unassembled WGS sequence"/>
</dbReference>
<accession>A0A6G1GM17</accession>
<sequence length="1764" mass="193725">MSERQLSSLSYDGHHPHDATNHNSFDDTSPDAFYRTSQPPHEPLTSPFYIPEDVDTMPTRGRPTAGDGAPAASPQRAPATTRNVTGSRSISNPIQSSRSTPVLSSSSNLVKQRRQHFEDKLRQDAPRNPQPEGSTRRYYRHQPSNAPAKANGVDMRNPRKIEPLKQHEFGSTQHKGMSGYANATARPVAGKKAEVPARLLFGEVVNGSDAAGFGIGSTAQSEEPTGEGADMAQPDVGGQLLNPVAYSASAPAVRSNRSASLGNPERTDRDHSQPSVTTSGDRLSPLHATGAADSFHARSSSDEVSGSRKSSTSTSGSGAAFSKDSARRKLFTPPPTLTATRYTSPRSPTSKPSKISVSKPPPATTSPHPLKSSRPRIPVADASTSASRAKMQDRVAKEPPTRRSRSRAMKAGEGESTGLKDTLPRTTYKRNPRQDPSRQSADSQSTSASQEEETPSVNGRSSQESQAGPDETPKLSLDVNNLERSKHLNHIKSLNFSEVDESPILGRPSFKSVTPGAEKNGKQNLHTEEMEQTESALTSEGACRSDTPHLNSESPSPNNAIHTLDSVLPQTTYTPFRQSEQLDNETDIDDTGTLQFMLGTTPRIPAPGALWHNSTFEPASGNVSAPDDAGTDFAFDACSIAPSDSISIVNASRSRSPPPPVPNLPSNLTSNLPKMANSLNSTSNLPPNFPLHNSLNRPQYTLDSEARSVINHILNHYHTKSVTPEMTHGFKQQIGAISPELAQSEAWQDQNSARALLEDILEMRDELRTPVNTQSESTGSLSTGKKRYHYSDSTPSDAGPGTAVIYRSSQDIPVMRGLDYGSTRDDASDSFKPPPPPKDTNYPTSPGMYLTSSSSTPQRLELPDVGGGLGLMMDGASDEHGDPSWPAHSPPPVPHPPAPIYSPPPPPAMLAAPSHLRSPASPSVYSTRTAVKSESAIERLHGENIVRDFAVNGAPISSLQDQPKSADATAGMTSFSSSQIANGGGNAVNFHGPTENFNSTPTTVRNMKALVKRKDIMKELVETELKYNMDMKTLNALYRAPASSYMTRDEVSVLFGTSNLIEGLSDELLFSLKKAVAPVYRQKSRRGSQSTANSGETEPDLGPTEEKDRQTCVSEVFFKHLERLEQVYGAFMRQRSEANELSQRMQKQPLTREWLEETAKNVKELTNAWDLDSVLIKPTQRIMKYPLLLKELLQETPKDHPDYEGLKTIIGKLMDAVDRINAQMTKSEIVRKSAEADSRKKMAYRLVRPDKFRLQTGMANLPEDPEYTALAQKFGGHFLTLQIVMRDFEKYLEDLASTIQAYHTFVDQMMFYMGFDSYFTTPSTTESRAKWTRLSQAVRELGNRTFQDHEAAVRKCVISPINRLWELHGRTQVIMRSRKKRLPAFQAWLEATEKSTAGGRSRTDQKERLKWTKEAMKLKVTAEEYKANTELLKTELPQLYRLGKKMVESCLHNFVVLQAEWQTAWKTKLRNLDENPRQSTGDFGTDIGNIAAEFSADFNFVDQELTHSTLFSLLSRGSSKNPYSPFSGSYTTKQTSFTESRRGNSIQSEPNDYGVSSIKRHSGNFTHSPIGVDDPSIYNRVRAATASSSRRQTPRTSSSNFFAMSSDVSRPSTSSERLDGNFNRDSLGVVPDNTRPNSGSSHFIEPRNSNGHRPGSYVFSSAVPLDLGVPPPSTGEGVVNAAVQTEADNTHLSVMFLAASLFEFNIDASRHEAGYPYLQYQPGEVFDVIAQKGELWLARNQDDPSGTIGWIWEKHFARILPDES</sequence>
<dbReference type="CDD" id="cd00160">
    <property type="entry name" value="RhoGEF"/>
    <property type="match status" value="1"/>
</dbReference>
<gene>
    <name evidence="3" type="ORF">K402DRAFT_408089</name>
</gene>
<dbReference type="PANTHER" id="PTHR22834:SF20">
    <property type="entry name" value="SH3 DOMAIN-CONTAINING PROTEIN"/>
    <property type="match status" value="1"/>
</dbReference>
<evidence type="ECO:0000313" key="3">
    <source>
        <dbReference type="EMBL" id="KAF1981864.1"/>
    </source>
</evidence>
<feature type="region of interest" description="Disordered" evidence="1">
    <location>
        <begin position="1518"/>
        <end position="1651"/>
    </location>
</feature>
<dbReference type="GO" id="GO:0005737">
    <property type="term" value="C:cytoplasm"/>
    <property type="evidence" value="ECO:0007669"/>
    <property type="project" value="TreeGrafter"/>
</dbReference>
<evidence type="ECO:0000256" key="1">
    <source>
        <dbReference type="SAM" id="MobiDB-lite"/>
    </source>
</evidence>
<dbReference type="Gene3D" id="1.20.900.10">
    <property type="entry name" value="Dbl homology (DH) domain"/>
    <property type="match status" value="1"/>
</dbReference>
<feature type="compositionally biased region" description="Polar residues" evidence="1">
    <location>
        <begin position="1"/>
        <end position="10"/>
    </location>
</feature>
<dbReference type="InterPro" id="IPR000219">
    <property type="entry name" value="DH_dom"/>
</dbReference>
<dbReference type="InterPro" id="IPR027267">
    <property type="entry name" value="AH/BAR_dom_sf"/>
</dbReference>
<dbReference type="GO" id="GO:0005085">
    <property type="term" value="F:guanyl-nucleotide exchange factor activity"/>
    <property type="evidence" value="ECO:0007669"/>
    <property type="project" value="InterPro"/>
</dbReference>
<dbReference type="SUPFAM" id="SSF103657">
    <property type="entry name" value="BAR/IMD domain-like"/>
    <property type="match status" value="1"/>
</dbReference>
<feature type="compositionally biased region" description="Pro residues" evidence="1">
    <location>
        <begin position="888"/>
        <end position="908"/>
    </location>
</feature>
<feature type="compositionally biased region" description="Low complexity" evidence="1">
    <location>
        <begin position="1580"/>
        <end position="1599"/>
    </location>
</feature>
<feature type="region of interest" description="Disordered" evidence="1">
    <location>
        <begin position="815"/>
        <end position="925"/>
    </location>
</feature>
<feature type="region of interest" description="Disordered" evidence="1">
    <location>
        <begin position="1"/>
        <end position="162"/>
    </location>
</feature>
<feature type="compositionally biased region" description="Polar residues" evidence="1">
    <location>
        <begin position="548"/>
        <end position="561"/>
    </location>
</feature>
<feature type="compositionally biased region" description="Polar residues" evidence="1">
    <location>
        <begin position="770"/>
        <end position="783"/>
    </location>
</feature>
<feature type="region of interest" description="Disordered" evidence="1">
    <location>
        <begin position="502"/>
        <end position="563"/>
    </location>
</feature>
<feature type="compositionally biased region" description="Basic and acidic residues" evidence="1">
    <location>
        <begin position="390"/>
        <end position="401"/>
    </location>
</feature>
<dbReference type="EMBL" id="ML977192">
    <property type="protein sequence ID" value="KAF1981864.1"/>
    <property type="molecule type" value="Genomic_DNA"/>
</dbReference>
<protein>
    <recommendedName>
        <fullName evidence="2">DH domain-containing protein</fullName>
    </recommendedName>
</protein>
<feature type="compositionally biased region" description="Polar residues" evidence="1">
    <location>
        <begin position="1087"/>
        <end position="1096"/>
    </location>
</feature>
<feature type="compositionally biased region" description="Polar residues" evidence="1">
    <location>
        <begin position="457"/>
        <end position="466"/>
    </location>
</feature>
<dbReference type="PROSITE" id="PS50010">
    <property type="entry name" value="DH_2"/>
    <property type="match status" value="1"/>
</dbReference>
<dbReference type="Pfam" id="PF00621">
    <property type="entry name" value="RhoGEF"/>
    <property type="match status" value="1"/>
</dbReference>
<feature type="region of interest" description="Disordered" evidence="1">
    <location>
        <begin position="214"/>
        <end position="476"/>
    </location>
</feature>
<feature type="compositionally biased region" description="Basic and acidic residues" evidence="1">
    <location>
        <begin position="519"/>
        <end position="529"/>
    </location>
</feature>
<proteinExistence type="predicted"/>
<dbReference type="GO" id="GO:0031991">
    <property type="term" value="P:regulation of actomyosin contractile ring contraction"/>
    <property type="evidence" value="ECO:0007669"/>
    <property type="project" value="TreeGrafter"/>
</dbReference>
<feature type="region of interest" description="Disordered" evidence="1">
    <location>
        <begin position="1081"/>
        <end position="1109"/>
    </location>
</feature>
<feature type="compositionally biased region" description="Polar residues" evidence="1">
    <location>
        <begin position="78"/>
        <end position="95"/>
    </location>
</feature>
<dbReference type="OrthoDB" id="10256089at2759"/>
<dbReference type="Gene3D" id="1.20.1270.60">
    <property type="entry name" value="Arfaptin homology (AH) domain/BAR domain"/>
    <property type="match status" value="1"/>
</dbReference>
<feature type="compositionally biased region" description="Polar residues" evidence="1">
    <location>
        <begin position="1634"/>
        <end position="1651"/>
    </location>
</feature>
<dbReference type="InterPro" id="IPR051492">
    <property type="entry name" value="Dynamin-Rho_GEF"/>
</dbReference>
<evidence type="ECO:0000313" key="4">
    <source>
        <dbReference type="Proteomes" id="UP000800041"/>
    </source>
</evidence>
<feature type="compositionally biased region" description="Low complexity" evidence="1">
    <location>
        <begin position="96"/>
        <end position="107"/>
    </location>
</feature>
<name>A0A6G1GM17_9PEZI</name>
<feature type="compositionally biased region" description="Low complexity" evidence="1">
    <location>
        <begin position="340"/>
        <end position="358"/>
    </location>
</feature>
<feature type="compositionally biased region" description="Polar residues" evidence="1">
    <location>
        <begin position="1600"/>
        <end position="1615"/>
    </location>
</feature>
<feature type="compositionally biased region" description="Polar residues" evidence="1">
    <location>
        <begin position="1518"/>
        <end position="1550"/>
    </location>
</feature>
<feature type="compositionally biased region" description="Low complexity" evidence="1">
    <location>
        <begin position="437"/>
        <end position="449"/>
    </location>
</feature>
<dbReference type="SUPFAM" id="SSF48065">
    <property type="entry name" value="DBL homology domain (DH-domain)"/>
    <property type="match status" value="1"/>
</dbReference>
<feature type="compositionally biased region" description="Low complexity" evidence="1">
    <location>
        <begin position="307"/>
        <end position="323"/>
    </location>
</feature>
<evidence type="ECO:0000259" key="2">
    <source>
        <dbReference type="PROSITE" id="PS50010"/>
    </source>
</evidence>
<dbReference type="PANTHER" id="PTHR22834">
    <property type="entry name" value="NUCLEAR FUSION PROTEIN FUS2"/>
    <property type="match status" value="1"/>
</dbReference>
<dbReference type="InterPro" id="IPR035899">
    <property type="entry name" value="DBL_dom_sf"/>
</dbReference>
<feature type="region of interest" description="Disordered" evidence="1">
    <location>
        <begin position="767"/>
        <end position="803"/>
    </location>
</feature>
<organism evidence="3 4">
    <name type="scientific">Aulographum hederae CBS 113979</name>
    <dbReference type="NCBI Taxonomy" id="1176131"/>
    <lineage>
        <taxon>Eukaryota</taxon>
        <taxon>Fungi</taxon>
        <taxon>Dikarya</taxon>
        <taxon>Ascomycota</taxon>
        <taxon>Pezizomycotina</taxon>
        <taxon>Dothideomycetes</taxon>
        <taxon>Pleosporomycetidae</taxon>
        <taxon>Aulographales</taxon>
        <taxon>Aulographaceae</taxon>
    </lineage>
</organism>
<dbReference type="SMART" id="SM00325">
    <property type="entry name" value="RhoGEF"/>
    <property type="match status" value="1"/>
</dbReference>
<feature type="compositionally biased region" description="Basic and acidic residues" evidence="1">
    <location>
        <begin position="115"/>
        <end position="125"/>
    </location>
</feature>